<feature type="compositionally biased region" description="Low complexity" evidence="1">
    <location>
        <begin position="72"/>
        <end position="90"/>
    </location>
</feature>
<evidence type="ECO:0000313" key="3">
    <source>
        <dbReference type="Proteomes" id="UP001221413"/>
    </source>
</evidence>
<dbReference type="Proteomes" id="UP001221413">
    <property type="component" value="Unassembled WGS sequence"/>
</dbReference>
<feature type="region of interest" description="Disordered" evidence="1">
    <location>
        <begin position="262"/>
        <end position="283"/>
    </location>
</feature>
<proteinExistence type="predicted"/>
<feature type="region of interest" description="Disordered" evidence="1">
    <location>
        <begin position="321"/>
        <end position="356"/>
    </location>
</feature>
<protein>
    <submittedName>
        <fullName evidence="2">Uncharacterized protein</fullName>
    </submittedName>
</protein>
<feature type="compositionally biased region" description="Acidic residues" evidence="1">
    <location>
        <begin position="135"/>
        <end position="146"/>
    </location>
</feature>
<organism evidence="2 3">
    <name type="scientific">Drechslerella dactyloides</name>
    <name type="common">Nematode-trapping fungus</name>
    <name type="synonym">Arthrobotrys dactyloides</name>
    <dbReference type="NCBI Taxonomy" id="74499"/>
    <lineage>
        <taxon>Eukaryota</taxon>
        <taxon>Fungi</taxon>
        <taxon>Dikarya</taxon>
        <taxon>Ascomycota</taxon>
        <taxon>Pezizomycotina</taxon>
        <taxon>Orbiliomycetes</taxon>
        <taxon>Orbiliales</taxon>
        <taxon>Orbiliaceae</taxon>
        <taxon>Drechslerella</taxon>
    </lineage>
</organism>
<feature type="compositionally biased region" description="Polar residues" evidence="1">
    <location>
        <begin position="185"/>
        <end position="198"/>
    </location>
</feature>
<sequence>MDDPESGANMMLVGMSLKAQKPNQSFSSAAIETLQKHFPGMSPDVLVVRASNLQKARDLMVVQKYGNIITMRPASDPPSDSSGVSRSSSPAPLPSTFRQSRSSPAWSLPQQSSESQYMPPQIRPMDLDGLVIDSADSDDGDSDESIDSPLQTPMPLLSPRKRPHANKPEPLTPMRDLPNGKIMDTPQTVIKRSASPQRPSAIKLRTPATKAHIARPSTAPEPDSSSMKSPDSSPIKALLSNRASRLRTQSNLKKMSTFEAPRPRLNFDMSPPKSPTTPRSRIDKEDELLAINAYLAALHRPSGEDRENSANWDQMSQDSNFEVEMESSTASLDRHTLSKHNVRERKSSDIDPSPIMIFPMDEDMDLQDEEEDGEVEEDEGIAEETDIHNDTVLHIHPDLDYDMHSGYSTPSLGPEVSERADTPFGVDGDVTAELSEIPKEAITSPSNRKLVTRDTGTQTDFEADDVESDNRVELIHESGKMSFHIDGDIVINIHSSEMGNVVVREQEISSC</sequence>
<dbReference type="EMBL" id="JAQGDS010000005">
    <property type="protein sequence ID" value="KAJ6260111.1"/>
    <property type="molecule type" value="Genomic_DNA"/>
</dbReference>
<feature type="compositionally biased region" description="Polar residues" evidence="1">
    <location>
        <begin position="321"/>
        <end position="331"/>
    </location>
</feature>
<comment type="caution">
    <text evidence="2">The sequence shown here is derived from an EMBL/GenBank/DDBJ whole genome shotgun (WGS) entry which is preliminary data.</text>
</comment>
<evidence type="ECO:0000313" key="2">
    <source>
        <dbReference type="EMBL" id="KAJ6260111.1"/>
    </source>
</evidence>
<accession>A0AAD6NHU5</accession>
<dbReference type="AlphaFoldDB" id="A0AAD6NHU5"/>
<feature type="compositionally biased region" description="Polar residues" evidence="1">
    <location>
        <begin position="96"/>
        <end position="118"/>
    </location>
</feature>
<name>A0AAD6NHU5_DREDA</name>
<gene>
    <name evidence="2" type="ORF">Dda_4332</name>
</gene>
<feature type="compositionally biased region" description="Low complexity" evidence="1">
    <location>
        <begin position="220"/>
        <end position="234"/>
    </location>
</feature>
<keyword evidence="3" id="KW-1185">Reference proteome</keyword>
<reference evidence="2" key="1">
    <citation type="submission" date="2023-01" db="EMBL/GenBank/DDBJ databases">
        <title>The chitinases involved in constricting ring structure development in the nematode-trapping fungus Drechslerella dactyloides.</title>
        <authorList>
            <person name="Wang R."/>
            <person name="Zhang L."/>
            <person name="Tang P."/>
            <person name="Li S."/>
            <person name="Liang L."/>
        </authorList>
    </citation>
    <scope>NUCLEOTIDE SEQUENCE</scope>
    <source>
        <strain evidence="2">YMF1.00031</strain>
    </source>
</reference>
<evidence type="ECO:0000256" key="1">
    <source>
        <dbReference type="SAM" id="MobiDB-lite"/>
    </source>
</evidence>
<feature type="region of interest" description="Disordered" evidence="1">
    <location>
        <begin position="70"/>
        <end position="236"/>
    </location>
</feature>